<protein>
    <submittedName>
        <fullName evidence="3">Subclass B3 metallo-beta-lactamase</fullName>
    </submittedName>
</protein>
<evidence type="ECO:0000256" key="1">
    <source>
        <dbReference type="SAM" id="SignalP"/>
    </source>
</evidence>
<accession>A0A7Z2ZUX4</accession>
<feature type="chain" id="PRO_5031576952" evidence="1">
    <location>
        <begin position="39"/>
        <end position="315"/>
    </location>
</feature>
<organism evidence="3 4">
    <name type="scientific">Massilia forsythiae</name>
    <dbReference type="NCBI Taxonomy" id="2728020"/>
    <lineage>
        <taxon>Bacteria</taxon>
        <taxon>Pseudomonadati</taxon>
        <taxon>Pseudomonadota</taxon>
        <taxon>Betaproteobacteria</taxon>
        <taxon>Burkholderiales</taxon>
        <taxon>Oxalobacteraceae</taxon>
        <taxon>Telluria group</taxon>
        <taxon>Massilia</taxon>
    </lineage>
</organism>
<dbReference type="AlphaFoldDB" id="A0A7Z2ZUX4"/>
<feature type="signal peptide" evidence="1">
    <location>
        <begin position="1"/>
        <end position="38"/>
    </location>
</feature>
<feature type="domain" description="Metallo-beta-lactamase" evidence="2">
    <location>
        <begin position="62"/>
        <end position="255"/>
    </location>
</feature>
<dbReference type="EMBL" id="CP051685">
    <property type="protein sequence ID" value="QJE02755.1"/>
    <property type="molecule type" value="Genomic_DNA"/>
</dbReference>
<dbReference type="SUPFAM" id="SSF56281">
    <property type="entry name" value="Metallo-hydrolase/oxidoreductase"/>
    <property type="match status" value="1"/>
</dbReference>
<reference evidence="3 4" key="1">
    <citation type="submission" date="2020-04" db="EMBL/GenBank/DDBJ databases">
        <title>Genome sequencing of novel species.</title>
        <authorList>
            <person name="Heo J."/>
            <person name="Kim S.-J."/>
            <person name="Kim J.-S."/>
            <person name="Hong S.-B."/>
            <person name="Kwon S.-W."/>
        </authorList>
    </citation>
    <scope>NUCLEOTIDE SEQUENCE [LARGE SCALE GENOMIC DNA]</scope>
    <source>
        <strain evidence="3 4">GN2-R2</strain>
    </source>
</reference>
<dbReference type="PANTHER" id="PTHR42951:SF17">
    <property type="entry name" value="METALLO-BETA-LACTAMASE DOMAIN-CONTAINING PROTEIN"/>
    <property type="match status" value="1"/>
</dbReference>
<dbReference type="Pfam" id="PF00753">
    <property type="entry name" value="Lactamase_B"/>
    <property type="match status" value="1"/>
</dbReference>
<keyword evidence="4" id="KW-1185">Reference proteome</keyword>
<keyword evidence="1" id="KW-0732">Signal</keyword>
<dbReference type="NCBIfam" id="NF012229">
    <property type="entry name" value="bla_class_B_core"/>
    <property type="match status" value="1"/>
</dbReference>
<dbReference type="PANTHER" id="PTHR42951">
    <property type="entry name" value="METALLO-BETA-LACTAMASE DOMAIN-CONTAINING"/>
    <property type="match status" value="1"/>
</dbReference>
<dbReference type="Gene3D" id="3.60.15.10">
    <property type="entry name" value="Ribonuclease Z/Hydroxyacylglutathione hydrolase-like"/>
    <property type="match status" value="1"/>
</dbReference>
<dbReference type="Proteomes" id="UP000502415">
    <property type="component" value="Chromosome"/>
</dbReference>
<dbReference type="KEGG" id="mfy:HH212_24385"/>
<dbReference type="InterPro" id="IPR050855">
    <property type="entry name" value="NDM-1-like"/>
</dbReference>
<evidence type="ECO:0000313" key="4">
    <source>
        <dbReference type="Proteomes" id="UP000502415"/>
    </source>
</evidence>
<evidence type="ECO:0000259" key="2">
    <source>
        <dbReference type="SMART" id="SM00849"/>
    </source>
</evidence>
<evidence type="ECO:0000313" key="3">
    <source>
        <dbReference type="EMBL" id="QJE02755.1"/>
    </source>
</evidence>
<dbReference type="InterPro" id="IPR001279">
    <property type="entry name" value="Metallo-B-lactamas"/>
</dbReference>
<name>A0A7Z2ZUX4_9BURK</name>
<dbReference type="NCBIfam" id="NF033105">
    <property type="entry name" value="bla_subclass_B3"/>
    <property type="match status" value="1"/>
</dbReference>
<dbReference type="InterPro" id="IPR036866">
    <property type="entry name" value="RibonucZ/Hydroxyglut_hydro"/>
</dbReference>
<sequence length="315" mass="32944">MTPSRDALAASLPLPFATLLRGAFLCAALLPAAPATVAAAGWDDPQQPFELFGDTYYVGTRGLSAVLVTSPAGHVLIDGAGPNGAAQIARHVRRLGFRVEDIRYILNSHAHIDHAGGIAALQRRSGATVVAGAAALPVLQSGQPDRNDPQAANLTPMQPVAGVRAIGDGETIALGPLRLTAHATPGHTRGGTSWTWQARAGARTVDMVYADSLNAIGDDAFRYGGNTRYPAARADIERSSALLAGLPCDILVSAHPEQSGLWTRLARRARSGQAAFIDRNACRAYADAARARLRDTLASEAAAAHRSITEGGSRR</sequence>
<dbReference type="RefSeq" id="WP_170204837.1">
    <property type="nucleotide sequence ID" value="NZ_CP051685.1"/>
</dbReference>
<dbReference type="SMART" id="SM00849">
    <property type="entry name" value="Lactamase_B"/>
    <property type="match status" value="1"/>
</dbReference>
<gene>
    <name evidence="3" type="primary">bla</name>
    <name evidence="3" type="ORF">HH212_24385</name>
</gene>
<proteinExistence type="predicted"/>